<accession>A0A914PIT3</accession>
<sequence length="74" mass="8206">MPTLKGKDKNFFIRQQRCKIEKYDNNLNQHGEYEGDVGENEGDVGQYTGDAGEYPGDVGQNTGVAGEYEGDVCR</sequence>
<dbReference type="AlphaFoldDB" id="A0A914PIT3"/>
<evidence type="ECO:0000313" key="3">
    <source>
        <dbReference type="WBParaSite" id="PDA_v2.g14675.t1"/>
    </source>
</evidence>
<dbReference type="WBParaSite" id="PDA_v2.g14675.t1">
    <property type="protein sequence ID" value="PDA_v2.g14675.t1"/>
    <property type="gene ID" value="PDA_v2.g14675"/>
</dbReference>
<evidence type="ECO:0000313" key="2">
    <source>
        <dbReference type="Proteomes" id="UP000887578"/>
    </source>
</evidence>
<evidence type="ECO:0000256" key="1">
    <source>
        <dbReference type="SAM" id="MobiDB-lite"/>
    </source>
</evidence>
<feature type="region of interest" description="Disordered" evidence="1">
    <location>
        <begin position="53"/>
        <end position="74"/>
    </location>
</feature>
<organism evidence="2 3">
    <name type="scientific">Panagrolaimus davidi</name>
    <dbReference type="NCBI Taxonomy" id="227884"/>
    <lineage>
        <taxon>Eukaryota</taxon>
        <taxon>Metazoa</taxon>
        <taxon>Ecdysozoa</taxon>
        <taxon>Nematoda</taxon>
        <taxon>Chromadorea</taxon>
        <taxon>Rhabditida</taxon>
        <taxon>Tylenchina</taxon>
        <taxon>Panagrolaimomorpha</taxon>
        <taxon>Panagrolaimoidea</taxon>
        <taxon>Panagrolaimidae</taxon>
        <taxon>Panagrolaimus</taxon>
    </lineage>
</organism>
<reference evidence="3" key="1">
    <citation type="submission" date="2022-11" db="UniProtKB">
        <authorList>
            <consortium name="WormBaseParasite"/>
        </authorList>
    </citation>
    <scope>IDENTIFICATION</scope>
</reference>
<name>A0A914PIT3_9BILA</name>
<protein>
    <submittedName>
        <fullName evidence="3">Uncharacterized protein</fullName>
    </submittedName>
</protein>
<dbReference type="Proteomes" id="UP000887578">
    <property type="component" value="Unplaced"/>
</dbReference>
<proteinExistence type="predicted"/>
<keyword evidence="2" id="KW-1185">Reference proteome</keyword>